<sequence length="1072" mass="122998">MSALRRLCFVGLLTAVLASAAPSRTIIDDPACAEVKVICNNLSENDDILILECLQSLNPTRLTGLKLECQHVIWNHTSSLISNSKVRDFLNRYCPSTLLGDLNCDSSSEGEYLKCVVNSKDRIDDSTCNSVIGRLVNVAFQDFRWISSFLDHCKLDIDQLHCGRIDPSSWNQFETIKCLQNNILNVQDDCRREVFRLSELQAENIKTDRQLYMACVEDHRRYCQQFPAGSGRVFTCLMEQPQERITTECHKQLLKRQKLISQDYRISKGLMKACRDDIKKTHCKKQTSSDKIIRLAQVLLCLENMSKNGTKIEPGCEAELVEHRRMLMEDFSLSPEIVDGCSEEIRTYCAGFETGGKTIHCLMDHARFKNVNKRLRDTCLRALETLVKETDAGEDWRVDPVLHQACYPVVKSVCRDVKGGDARVMSCLMDNIGADHMTEECEDALIQIQYFIGRDFKLDPKLYRSCRDDAIKHCRASSNWEETQPSNDPQILPCLYRYAYQEDESLKIKPACLQQIQRVMRQRAISVDLQPEIEEVCLDDLALFCFDKTKRGEEMFCLQKQLEQLKEDCRKAVELFTEAEAQHAELNPYIMQNCRKEMETLCSAELKNDEGDIMECLISHKNDPVVKANQACRVSIEHFQIISIKDYRFTYKFKMTCKSFAMRFCKKAKTKSEVVTCLSEKVTNDTVSGMKSAISKECRQQLKAQLLQQRENIDFDPTLKRVCSPDITKYCPHVEQGNAQVLECLQTVRDKLSPLCEQEVFKVKRQEVYDNSIDYALITMCADAIEQFCAHHDRETILDCLKVNKDQKGFSKKCRSIVIHRMIEQNSNYQLNPSLQENCKMDINKFCSNVINTNHGKDLNEAVFKCLKGSFKKGVLSHKCENEMVSMLREQALDVSLNPLIRVVCKNELETICKLSDEDSGKTEECLKNALLENRIMTPVCKVEVANMIEESQADIHVDPLLQQVCALDLLKFCKDVPQGNGRHIKCLRISMDNHQLSPECGEMLTKRLRMYENAALVAPPPGDFHELYHQVVASPAKHYFFLMFLMMFGSIFVVGILFGRAFRRQMTLKNK</sequence>
<dbReference type="GO" id="GO:0000139">
    <property type="term" value="C:Golgi membrane"/>
    <property type="evidence" value="ECO:0007669"/>
    <property type="project" value="InterPro"/>
</dbReference>
<feature type="chain" id="PRO_5041345910" description="Golgi apparatus protein 1" evidence="11">
    <location>
        <begin position="21"/>
        <end position="1072"/>
    </location>
</feature>
<evidence type="ECO:0000256" key="2">
    <source>
        <dbReference type="ARBA" id="ARBA00022692"/>
    </source>
</evidence>
<feature type="repeat" description="Cys-rich GLG1" evidence="8">
    <location>
        <begin position="436"/>
        <end position="503"/>
    </location>
</feature>
<evidence type="ECO:0000256" key="5">
    <source>
        <dbReference type="ARBA" id="ARBA00022989"/>
    </source>
</evidence>
<feature type="repeat" description="Cys-rich GLG1" evidence="8">
    <location>
        <begin position="809"/>
        <end position="875"/>
    </location>
</feature>
<keyword evidence="9" id="KW-0175">Coiled coil</keyword>
<dbReference type="PROSITE" id="PS51289">
    <property type="entry name" value="GLG1_C_RICH"/>
    <property type="match status" value="7"/>
</dbReference>
<comment type="caution">
    <text evidence="12">The sequence shown here is derived from an EMBL/GenBank/DDBJ whole genome shotgun (WGS) entry which is preliminary data.</text>
</comment>
<evidence type="ECO:0000313" key="12">
    <source>
        <dbReference type="EMBL" id="KAJ3653585.1"/>
    </source>
</evidence>
<feature type="repeat" description="Cys-rich GLG1" evidence="8">
    <location>
        <begin position="564"/>
        <end position="625"/>
    </location>
</feature>
<keyword evidence="6 10" id="KW-0472">Membrane</keyword>
<evidence type="ECO:0000256" key="6">
    <source>
        <dbReference type="ARBA" id="ARBA00023136"/>
    </source>
</evidence>
<feature type="repeat" description="Cys-rich GLG1" evidence="8">
    <location>
        <begin position="311"/>
        <end position="370"/>
    </location>
</feature>
<evidence type="ECO:0000256" key="1">
    <source>
        <dbReference type="ARBA" id="ARBA00004479"/>
    </source>
</evidence>
<gene>
    <name evidence="12" type="ORF">Zmor_012828</name>
</gene>
<dbReference type="InterPro" id="IPR001893">
    <property type="entry name" value="Cys-rich_GLG1_repeat"/>
</dbReference>
<dbReference type="EMBL" id="JALNTZ010000004">
    <property type="protein sequence ID" value="KAJ3653585.1"/>
    <property type="molecule type" value="Genomic_DNA"/>
</dbReference>
<evidence type="ECO:0000256" key="7">
    <source>
        <dbReference type="ARBA" id="ARBA00023180"/>
    </source>
</evidence>
<comment type="subcellular location">
    <subcellularLocation>
        <location evidence="1">Membrane</location>
        <topology evidence="1">Single-pass type I membrane protein</topology>
    </subcellularLocation>
</comment>
<keyword evidence="5 10" id="KW-1133">Transmembrane helix</keyword>
<dbReference type="Pfam" id="PF00839">
    <property type="entry name" value="Cys_rich_FGFR"/>
    <property type="match status" value="13"/>
</dbReference>
<feature type="transmembrane region" description="Helical" evidence="10">
    <location>
        <begin position="1040"/>
        <end position="1063"/>
    </location>
</feature>
<dbReference type="AlphaFoldDB" id="A0AA38ME39"/>
<keyword evidence="3 11" id="KW-0732">Signal</keyword>
<keyword evidence="13" id="KW-1185">Reference proteome</keyword>
<dbReference type="InterPro" id="IPR017873">
    <property type="entry name" value="Cys-rich_GLG1_repeat_euk"/>
</dbReference>
<evidence type="ECO:0000256" key="8">
    <source>
        <dbReference type="PROSITE-ProRule" id="PRU00622"/>
    </source>
</evidence>
<feature type="repeat" description="Cys-rich GLG1" evidence="8">
    <location>
        <begin position="693"/>
        <end position="753"/>
    </location>
</feature>
<keyword evidence="7" id="KW-0325">Glycoprotein</keyword>
<dbReference type="PANTHER" id="PTHR11884:SF1">
    <property type="entry name" value="GOLGI APPARATUS PROTEIN 1"/>
    <property type="match status" value="1"/>
</dbReference>
<proteinExistence type="predicted"/>
<evidence type="ECO:0008006" key="14">
    <source>
        <dbReference type="Google" id="ProtNLM"/>
    </source>
</evidence>
<evidence type="ECO:0000313" key="13">
    <source>
        <dbReference type="Proteomes" id="UP001168821"/>
    </source>
</evidence>
<keyword evidence="2 10" id="KW-0812">Transmembrane</keyword>
<dbReference type="InterPro" id="IPR039728">
    <property type="entry name" value="GLG1"/>
</dbReference>
<feature type="coiled-coil region" evidence="9">
    <location>
        <begin position="555"/>
        <end position="582"/>
    </location>
</feature>
<reference evidence="12" key="1">
    <citation type="journal article" date="2023" name="G3 (Bethesda)">
        <title>Whole genome assemblies of Zophobas morio and Tenebrio molitor.</title>
        <authorList>
            <person name="Kaur S."/>
            <person name="Stinson S.A."/>
            <person name="diCenzo G.C."/>
        </authorList>
    </citation>
    <scope>NUCLEOTIDE SEQUENCE</scope>
    <source>
        <strain evidence="12">QUZm001</strain>
    </source>
</reference>
<feature type="repeat" description="Cys-rich GLG1" evidence="8">
    <location>
        <begin position="936"/>
        <end position="996"/>
    </location>
</feature>
<dbReference type="GO" id="GO:0017134">
    <property type="term" value="F:fibroblast growth factor binding"/>
    <property type="evidence" value="ECO:0007669"/>
    <property type="project" value="TreeGrafter"/>
</dbReference>
<evidence type="ECO:0000256" key="3">
    <source>
        <dbReference type="ARBA" id="ARBA00022729"/>
    </source>
</evidence>
<name>A0AA38ME39_9CUCU</name>
<keyword evidence="4" id="KW-0677">Repeat</keyword>
<evidence type="ECO:0000256" key="10">
    <source>
        <dbReference type="SAM" id="Phobius"/>
    </source>
</evidence>
<accession>A0AA38ME39</accession>
<organism evidence="12 13">
    <name type="scientific">Zophobas morio</name>
    <dbReference type="NCBI Taxonomy" id="2755281"/>
    <lineage>
        <taxon>Eukaryota</taxon>
        <taxon>Metazoa</taxon>
        <taxon>Ecdysozoa</taxon>
        <taxon>Arthropoda</taxon>
        <taxon>Hexapoda</taxon>
        <taxon>Insecta</taxon>
        <taxon>Pterygota</taxon>
        <taxon>Neoptera</taxon>
        <taxon>Endopterygota</taxon>
        <taxon>Coleoptera</taxon>
        <taxon>Polyphaga</taxon>
        <taxon>Cucujiformia</taxon>
        <taxon>Tenebrionidae</taxon>
        <taxon>Zophobas</taxon>
    </lineage>
</organism>
<evidence type="ECO:0000256" key="4">
    <source>
        <dbReference type="ARBA" id="ARBA00022737"/>
    </source>
</evidence>
<feature type="repeat" description="Cys-rich GLG1" evidence="8">
    <location>
        <begin position="185"/>
        <end position="245"/>
    </location>
</feature>
<dbReference type="Proteomes" id="UP001168821">
    <property type="component" value="Unassembled WGS sequence"/>
</dbReference>
<evidence type="ECO:0000256" key="9">
    <source>
        <dbReference type="SAM" id="Coils"/>
    </source>
</evidence>
<protein>
    <recommendedName>
        <fullName evidence="14">Golgi apparatus protein 1</fullName>
    </recommendedName>
</protein>
<dbReference type="PANTHER" id="PTHR11884">
    <property type="entry name" value="SELECTIN LIGAND RELATED"/>
    <property type="match status" value="1"/>
</dbReference>
<feature type="signal peptide" evidence="11">
    <location>
        <begin position="1"/>
        <end position="20"/>
    </location>
</feature>
<evidence type="ECO:0000256" key="11">
    <source>
        <dbReference type="SAM" id="SignalP"/>
    </source>
</evidence>